<name>A0ABR7WPK7_9SPHI</name>
<evidence type="ECO:0000259" key="1">
    <source>
        <dbReference type="Pfam" id="PF00707"/>
    </source>
</evidence>
<proteinExistence type="predicted"/>
<organism evidence="2 3">
    <name type="scientific">Mucilaginibacter pankratovii</name>
    <dbReference type="NCBI Taxonomy" id="2772110"/>
    <lineage>
        <taxon>Bacteria</taxon>
        <taxon>Pseudomonadati</taxon>
        <taxon>Bacteroidota</taxon>
        <taxon>Sphingobacteriia</taxon>
        <taxon>Sphingobacteriales</taxon>
        <taxon>Sphingobacteriaceae</taxon>
        <taxon>Mucilaginibacter</taxon>
    </lineage>
</organism>
<dbReference type="EMBL" id="JACWMY010000002">
    <property type="protein sequence ID" value="MBD1363289.1"/>
    <property type="molecule type" value="Genomic_DNA"/>
</dbReference>
<feature type="domain" description="Translation initiation factor 3 C-terminal" evidence="1">
    <location>
        <begin position="2"/>
        <end position="85"/>
    </location>
</feature>
<protein>
    <recommendedName>
        <fullName evidence="1">Translation initiation factor 3 C-terminal domain-containing protein</fullName>
    </recommendedName>
</protein>
<reference evidence="2 3" key="1">
    <citation type="submission" date="2020-09" db="EMBL/GenBank/DDBJ databases">
        <title>Novel species of Mucilaginibacter isolated from a glacier on the Tibetan Plateau.</title>
        <authorList>
            <person name="Liu Q."/>
            <person name="Xin Y.-H."/>
        </authorList>
    </citation>
    <scope>NUCLEOTIDE SEQUENCE [LARGE SCALE GENOMIC DNA]</scope>
    <source>
        <strain evidence="2 3">ZT4R22</strain>
    </source>
</reference>
<dbReference type="Gene3D" id="3.30.110.10">
    <property type="entry name" value="Translation initiation factor 3 (IF-3), C-terminal domain"/>
    <property type="match status" value="1"/>
</dbReference>
<gene>
    <name evidence="2" type="ORF">IDJ77_05635</name>
</gene>
<evidence type="ECO:0000313" key="3">
    <source>
        <dbReference type="Proteomes" id="UP000606600"/>
    </source>
</evidence>
<dbReference type="InterPro" id="IPR036788">
    <property type="entry name" value="T_IF-3_C_sf"/>
</dbReference>
<accession>A0ABR7WPK7</accession>
<sequence>MIKEIRIRYMHSDEEYQHKVDHAIGFLKKKEEVKIIVVLKGKEITHPEIGEKLLLRIAKSLEGEGNAVLPPVINYREVYLLFTPKTAG</sequence>
<evidence type="ECO:0000313" key="2">
    <source>
        <dbReference type="EMBL" id="MBD1363289.1"/>
    </source>
</evidence>
<dbReference type="Pfam" id="PF00707">
    <property type="entry name" value="IF3_C"/>
    <property type="match status" value="1"/>
</dbReference>
<dbReference type="Proteomes" id="UP000606600">
    <property type="component" value="Unassembled WGS sequence"/>
</dbReference>
<dbReference type="SUPFAM" id="SSF55200">
    <property type="entry name" value="Translation initiation factor IF3, C-terminal domain"/>
    <property type="match status" value="1"/>
</dbReference>
<dbReference type="InterPro" id="IPR019815">
    <property type="entry name" value="Translation_initiation_fac_3_C"/>
</dbReference>
<keyword evidence="3" id="KW-1185">Reference proteome</keyword>
<comment type="caution">
    <text evidence="2">The sequence shown here is derived from an EMBL/GenBank/DDBJ whole genome shotgun (WGS) entry which is preliminary data.</text>
</comment>